<dbReference type="Proteomes" id="UP000323000">
    <property type="component" value="Chromosome 2"/>
</dbReference>
<evidence type="ECO:0000313" key="2">
    <source>
        <dbReference type="Proteomes" id="UP000323000"/>
    </source>
</evidence>
<dbReference type="EMBL" id="VAHF01000002">
    <property type="protein sequence ID" value="TXG71188.1"/>
    <property type="molecule type" value="Genomic_DNA"/>
</dbReference>
<organism evidence="1 2">
    <name type="scientific">Acer yangbiense</name>
    <dbReference type="NCBI Taxonomy" id="1000413"/>
    <lineage>
        <taxon>Eukaryota</taxon>
        <taxon>Viridiplantae</taxon>
        <taxon>Streptophyta</taxon>
        <taxon>Embryophyta</taxon>
        <taxon>Tracheophyta</taxon>
        <taxon>Spermatophyta</taxon>
        <taxon>Magnoliopsida</taxon>
        <taxon>eudicotyledons</taxon>
        <taxon>Gunneridae</taxon>
        <taxon>Pentapetalae</taxon>
        <taxon>rosids</taxon>
        <taxon>malvids</taxon>
        <taxon>Sapindales</taxon>
        <taxon>Sapindaceae</taxon>
        <taxon>Hippocastanoideae</taxon>
        <taxon>Acereae</taxon>
        <taxon>Acer</taxon>
    </lineage>
</organism>
<comment type="caution">
    <text evidence="1">The sequence shown here is derived from an EMBL/GenBank/DDBJ whole genome shotgun (WGS) entry which is preliminary data.</text>
</comment>
<gene>
    <name evidence="1" type="ORF">EZV62_006123</name>
</gene>
<proteinExistence type="predicted"/>
<name>A0A5C7IQ24_9ROSI</name>
<dbReference type="AlphaFoldDB" id="A0A5C7IQ24"/>
<keyword evidence="2" id="KW-1185">Reference proteome</keyword>
<sequence>MENITTWFSDVGLLVGYLFNKVPNNPLLPSRTAVIDYDVYGVDDHNRARMRLLEEISKEEDDTTYFFTTRSVERVMNSCMLSFIMSVFAGNQLNLFIGSDENCNLIWSLAFALPAFLKREVSLLYDSPTQKQYSSAVPSNFLRRILPMKVVFYSIKILVSRDMENGRRVLQQLPAEEIVVGTHLLSLS</sequence>
<evidence type="ECO:0000313" key="1">
    <source>
        <dbReference type="EMBL" id="TXG71188.1"/>
    </source>
</evidence>
<reference evidence="2" key="1">
    <citation type="journal article" date="2019" name="Gigascience">
        <title>De novo genome assembly of the endangered Acer yangbiense, a plant species with extremely small populations endemic to Yunnan Province, China.</title>
        <authorList>
            <person name="Yang J."/>
            <person name="Wariss H.M."/>
            <person name="Tao L."/>
            <person name="Zhang R."/>
            <person name="Yun Q."/>
            <person name="Hollingsworth P."/>
            <person name="Dao Z."/>
            <person name="Luo G."/>
            <person name="Guo H."/>
            <person name="Ma Y."/>
            <person name="Sun W."/>
        </authorList>
    </citation>
    <scope>NUCLEOTIDE SEQUENCE [LARGE SCALE GENOMIC DNA]</scope>
    <source>
        <strain evidence="2">cv. Malutang</strain>
    </source>
</reference>
<accession>A0A5C7IQ24</accession>
<protein>
    <submittedName>
        <fullName evidence="1">Uncharacterized protein</fullName>
    </submittedName>
</protein>